<organism evidence="2 3">
    <name type="scientific">Cardiocondyla obscurior</name>
    <dbReference type="NCBI Taxonomy" id="286306"/>
    <lineage>
        <taxon>Eukaryota</taxon>
        <taxon>Metazoa</taxon>
        <taxon>Ecdysozoa</taxon>
        <taxon>Arthropoda</taxon>
        <taxon>Hexapoda</taxon>
        <taxon>Insecta</taxon>
        <taxon>Pterygota</taxon>
        <taxon>Neoptera</taxon>
        <taxon>Endopterygota</taxon>
        <taxon>Hymenoptera</taxon>
        <taxon>Apocrita</taxon>
        <taxon>Aculeata</taxon>
        <taxon>Formicoidea</taxon>
        <taxon>Formicidae</taxon>
        <taxon>Myrmicinae</taxon>
        <taxon>Cardiocondyla</taxon>
    </lineage>
</organism>
<evidence type="ECO:0000256" key="1">
    <source>
        <dbReference type="SAM" id="Phobius"/>
    </source>
</evidence>
<accession>A0AAW2F0E8</accession>
<dbReference type="Proteomes" id="UP001430953">
    <property type="component" value="Unassembled WGS sequence"/>
</dbReference>
<name>A0AAW2F0E8_9HYME</name>
<reference evidence="2 3" key="1">
    <citation type="submission" date="2023-03" db="EMBL/GenBank/DDBJ databases">
        <title>High recombination rates correlate with genetic variation in Cardiocondyla obscurior ants.</title>
        <authorList>
            <person name="Errbii M."/>
        </authorList>
    </citation>
    <scope>NUCLEOTIDE SEQUENCE [LARGE SCALE GENOMIC DNA]</scope>
    <source>
        <strain evidence="2">Alpha-2009</strain>
        <tissue evidence="2">Whole body</tissue>
    </source>
</reference>
<proteinExistence type="predicted"/>
<sequence length="179" mass="20572">MHELLIGSRLISQICLDTINKERNKFLNNIFQFIRYFPKIAIARSLFRRIVLTRCRAKRREITPGASIPAVAACFVYEAFVSRECTHLSHPVPLFFLCRPPVLSLLLPRSYRLFINVAPLREHTRIRNSNKVNSSGGSSGRDVPRVPARVIPCYLSVIAFLRVVSLLFLFFFLFFSSGR</sequence>
<dbReference type="AlphaFoldDB" id="A0AAW2F0E8"/>
<keyword evidence="1" id="KW-0812">Transmembrane</keyword>
<evidence type="ECO:0000313" key="2">
    <source>
        <dbReference type="EMBL" id="KAL0107337.1"/>
    </source>
</evidence>
<feature type="transmembrane region" description="Helical" evidence="1">
    <location>
        <begin position="154"/>
        <end position="175"/>
    </location>
</feature>
<protein>
    <recommendedName>
        <fullName evidence="4">Transmembrane protein</fullName>
    </recommendedName>
</protein>
<keyword evidence="1" id="KW-0472">Membrane</keyword>
<dbReference type="EMBL" id="JADYXP020000017">
    <property type="protein sequence ID" value="KAL0107337.1"/>
    <property type="molecule type" value="Genomic_DNA"/>
</dbReference>
<evidence type="ECO:0000313" key="3">
    <source>
        <dbReference type="Proteomes" id="UP001430953"/>
    </source>
</evidence>
<evidence type="ECO:0008006" key="4">
    <source>
        <dbReference type="Google" id="ProtNLM"/>
    </source>
</evidence>
<gene>
    <name evidence="2" type="ORF">PUN28_015710</name>
</gene>
<keyword evidence="3" id="KW-1185">Reference proteome</keyword>
<keyword evidence="1" id="KW-1133">Transmembrane helix</keyword>
<comment type="caution">
    <text evidence="2">The sequence shown here is derived from an EMBL/GenBank/DDBJ whole genome shotgun (WGS) entry which is preliminary data.</text>
</comment>